<sequence length="148" mass="17518">MAIKDQTDVEIHLKTKIRQENDLEEFEFHTNGQLFLKNNALYLRYTEVIENQKTQIMFKFEENRVRMNRSGDILTKFSFVKSQRIPALYQTPTGQMQLETLTTLMALNIDHEETRGEVAIDYVLYAMQQIVGQYEIRLQFMPKSSMLD</sequence>
<dbReference type="Proteomes" id="UP000239237">
    <property type="component" value="Unassembled WGS sequence"/>
</dbReference>
<dbReference type="InterPro" id="IPR012674">
    <property type="entry name" value="Calycin"/>
</dbReference>
<proteinExistence type="predicted"/>
<organism evidence="2 3">
    <name type="scientific">Leuconostoc suionicum</name>
    <dbReference type="NCBI Taxonomy" id="1511761"/>
    <lineage>
        <taxon>Bacteria</taxon>
        <taxon>Bacillati</taxon>
        <taxon>Bacillota</taxon>
        <taxon>Bacilli</taxon>
        <taxon>Lactobacillales</taxon>
        <taxon>Lactobacillaceae</taxon>
        <taxon>Leuconostoc</taxon>
    </lineage>
</organism>
<dbReference type="Gene3D" id="2.40.128.20">
    <property type="match status" value="1"/>
</dbReference>
<keyword evidence="4" id="KW-1185">Reference proteome</keyword>
<gene>
    <name evidence="2" type="primary">ywiB</name>
    <name evidence="1" type="ORF">LES8486_01019</name>
    <name evidence="2" type="ORF">LES9216_01166</name>
</gene>
<name>A0A2N9K9P8_9LACO</name>
<dbReference type="GeneID" id="99673639"/>
<evidence type="ECO:0000313" key="2">
    <source>
        <dbReference type="EMBL" id="SPE07298.1"/>
    </source>
</evidence>
<dbReference type="EMBL" id="OKQU01000001">
    <property type="protein sequence ID" value="SPE07298.1"/>
    <property type="molecule type" value="Genomic_DNA"/>
</dbReference>
<dbReference type="RefSeq" id="WP_072613198.1">
    <property type="nucleotide sequence ID" value="NZ_AP017935.1"/>
</dbReference>
<dbReference type="Pfam" id="PF09148">
    <property type="entry name" value="DUF1934"/>
    <property type="match status" value="1"/>
</dbReference>
<dbReference type="KEGG" id="lsu:A6B45_02480"/>
<dbReference type="AlphaFoldDB" id="A0A2N9K9P8"/>
<dbReference type="SUPFAM" id="SSF50814">
    <property type="entry name" value="Lipocalins"/>
    <property type="match status" value="1"/>
</dbReference>
<evidence type="ECO:0000313" key="4">
    <source>
        <dbReference type="Proteomes" id="UP000239237"/>
    </source>
</evidence>
<evidence type="ECO:0000313" key="3">
    <source>
        <dbReference type="Proteomes" id="UP000237923"/>
    </source>
</evidence>
<accession>A0A2N9K9P8</accession>
<reference evidence="2 3" key="1">
    <citation type="submission" date="2018-02" db="EMBL/GenBank/DDBJ databases">
        <authorList>
            <person name="Cohen D.B."/>
            <person name="Kent A.D."/>
        </authorList>
    </citation>
    <scope>NUCLEOTIDE SEQUENCE [LARGE SCALE GENOMIC DNA]</scope>
    <source>
        <strain evidence="2 3">CECT 9216</strain>
    </source>
</reference>
<dbReference type="Proteomes" id="UP000237923">
    <property type="component" value="Unassembled WGS sequence"/>
</dbReference>
<dbReference type="EMBL" id="OKQR01000001">
    <property type="protein sequence ID" value="SPD92019.1"/>
    <property type="molecule type" value="Genomic_DNA"/>
</dbReference>
<reference evidence="1 4" key="2">
    <citation type="submission" date="2018-02" db="EMBL/GenBank/DDBJ databases">
        <authorList>
            <person name="Rodrigo-Torres L."/>
            <person name="Arahal R. D."/>
            <person name="Lucena T."/>
        </authorList>
    </citation>
    <scope>NUCLEOTIDE SEQUENCE [LARGE SCALE GENOMIC DNA]</scope>
    <source>
        <strain evidence="1 4">CECT 8486</strain>
    </source>
</reference>
<dbReference type="InterPro" id="IPR015231">
    <property type="entry name" value="DUF1934"/>
</dbReference>
<protein>
    <submittedName>
        <fullName evidence="1 2">Beta-barrel protein YwiB</fullName>
    </submittedName>
</protein>
<evidence type="ECO:0000313" key="1">
    <source>
        <dbReference type="EMBL" id="SPD92019.1"/>
    </source>
</evidence>